<name>A0A2R8CQR3_9GAMM</name>
<feature type="domain" description="Core-binding (CB)" evidence="7">
    <location>
        <begin position="79"/>
        <end position="158"/>
    </location>
</feature>
<dbReference type="Gene3D" id="1.10.443.10">
    <property type="entry name" value="Intergrase catalytic core"/>
    <property type="match status" value="1"/>
</dbReference>
<dbReference type="InterPro" id="IPR010998">
    <property type="entry name" value="Integrase_recombinase_N"/>
</dbReference>
<dbReference type="Pfam" id="PF12167">
    <property type="entry name" value="Arm-DNA-bind_2"/>
    <property type="match status" value="1"/>
</dbReference>
<dbReference type="PROSITE" id="PS51900">
    <property type="entry name" value="CB"/>
    <property type="match status" value="1"/>
</dbReference>
<gene>
    <name evidence="8" type="primary">intQ</name>
    <name evidence="8" type="ORF">KSP9073_03277</name>
</gene>
<dbReference type="CDD" id="cd01189">
    <property type="entry name" value="INT_ICEBs1_C_like"/>
    <property type="match status" value="1"/>
</dbReference>
<dbReference type="InterPro" id="IPR011010">
    <property type="entry name" value="DNA_brk_join_enz"/>
</dbReference>
<organism evidence="8 9">
    <name type="scientific">Kushneria phyllosphaerae</name>
    <dbReference type="NCBI Taxonomy" id="2100822"/>
    <lineage>
        <taxon>Bacteria</taxon>
        <taxon>Pseudomonadati</taxon>
        <taxon>Pseudomonadota</taxon>
        <taxon>Gammaproteobacteria</taxon>
        <taxon>Oceanospirillales</taxon>
        <taxon>Halomonadaceae</taxon>
        <taxon>Kushneria</taxon>
    </lineage>
</organism>
<keyword evidence="9" id="KW-1185">Reference proteome</keyword>
<dbReference type="Proteomes" id="UP000244934">
    <property type="component" value="Unassembled WGS sequence"/>
</dbReference>
<evidence type="ECO:0000313" key="8">
    <source>
        <dbReference type="EMBL" id="SPJ35219.1"/>
    </source>
</evidence>
<dbReference type="GO" id="GO:0006310">
    <property type="term" value="P:DNA recombination"/>
    <property type="evidence" value="ECO:0007669"/>
    <property type="project" value="UniProtKB-KW"/>
</dbReference>
<evidence type="ECO:0000256" key="3">
    <source>
        <dbReference type="ARBA" id="ARBA00023125"/>
    </source>
</evidence>
<dbReference type="GO" id="GO:0015074">
    <property type="term" value="P:DNA integration"/>
    <property type="evidence" value="ECO:0007669"/>
    <property type="project" value="UniProtKB-KW"/>
</dbReference>
<dbReference type="RefSeq" id="WP_108844023.1">
    <property type="nucleotide sequence ID" value="NZ_ONZI01000005.1"/>
</dbReference>
<dbReference type="Pfam" id="PF14659">
    <property type="entry name" value="Phage_int_SAM_3"/>
    <property type="match status" value="1"/>
</dbReference>
<evidence type="ECO:0000313" key="9">
    <source>
        <dbReference type="Proteomes" id="UP000244934"/>
    </source>
</evidence>
<evidence type="ECO:0000259" key="7">
    <source>
        <dbReference type="PROSITE" id="PS51900"/>
    </source>
</evidence>
<dbReference type="PROSITE" id="PS51898">
    <property type="entry name" value="TYR_RECOMBINASE"/>
    <property type="match status" value="1"/>
</dbReference>
<feature type="domain" description="Tyr recombinase" evidence="6">
    <location>
        <begin position="184"/>
        <end position="375"/>
    </location>
</feature>
<keyword evidence="4" id="KW-0233">DNA recombination</keyword>
<dbReference type="InterPro" id="IPR004107">
    <property type="entry name" value="Integrase_SAM-like_N"/>
</dbReference>
<dbReference type="EMBL" id="ONZI01000005">
    <property type="protein sequence ID" value="SPJ35219.1"/>
    <property type="molecule type" value="Genomic_DNA"/>
</dbReference>
<dbReference type="AlphaFoldDB" id="A0A2R8CQR3"/>
<dbReference type="SUPFAM" id="SSF56349">
    <property type="entry name" value="DNA breaking-rejoining enzymes"/>
    <property type="match status" value="1"/>
</dbReference>
<dbReference type="OrthoDB" id="5391994at2"/>
<sequence>MGDQQYDGVRVASETTIQIDFQYQGVRCRERLKLKPSPANLKKAARHRAAIIDAIEAGTFDYAVTFPGSKNARKFIRQDRLDNYLRQWLEHKRPTLKTSTYDGYRKAIEGKLIPAFGHLMLAEFKRSHARDWAASLACTNKRISNLLSPLRTALTDAMYDELIATNPLAGWHYQRQDAVTNRTNDIDPFTPEEQTAILKHLSEEGRPLIQFAFWTGLRTSELVALEWDDVDTVRRKARISRGITQASRGRAETPKTAAGIREIDLLPAALDALKQQKLFSDHHDSGRVFLNPRTGEPWTGDQAIRKTLWRHALNCADVRYRRQYQTRHTYASMMISAGEPIAWVSRQMGHTSVVLTAQIYSQWVPSTSHQAGAKAIDMFWQLDGNK</sequence>
<evidence type="ECO:0000256" key="1">
    <source>
        <dbReference type="ARBA" id="ARBA00008857"/>
    </source>
</evidence>
<evidence type="ECO:0000256" key="2">
    <source>
        <dbReference type="ARBA" id="ARBA00022908"/>
    </source>
</evidence>
<dbReference type="InterPro" id="IPR022000">
    <property type="entry name" value="Min27-like_integrase_DNA_bind"/>
</dbReference>
<dbReference type="PANTHER" id="PTHR30349">
    <property type="entry name" value="PHAGE INTEGRASE-RELATED"/>
    <property type="match status" value="1"/>
</dbReference>
<dbReference type="GO" id="GO:0003677">
    <property type="term" value="F:DNA binding"/>
    <property type="evidence" value="ECO:0007669"/>
    <property type="project" value="UniProtKB-UniRule"/>
</dbReference>
<keyword evidence="2" id="KW-0229">DNA integration</keyword>
<proteinExistence type="inferred from homology"/>
<keyword evidence="3 5" id="KW-0238">DNA-binding</keyword>
<dbReference type="InterPro" id="IPR013762">
    <property type="entry name" value="Integrase-like_cat_sf"/>
</dbReference>
<dbReference type="InterPro" id="IPR044068">
    <property type="entry name" value="CB"/>
</dbReference>
<evidence type="ECO:0000259" key="6">
    <source>
        <dbReference type="PROSITE" id="PS51898"/>
    </source>
</evidence>
<dbReference type="InterPro" id="IPR002104">
    <property type="entry name" value="Integrase_catalytic"/>
</dbReference>
<reference evidence="9" key="1">
    <citation type="submission" date="2018-03" db="EMBL/GenBank/DDBJ databases">
        <authorList>
            <person name="Navarro De La Torre S."/>
        </authorList>
    </citation>
    <scope>NUCLEOTIDE SEQUENCE [LARGE SCALE GENOMIC DNA]</scope>
    <source>
        <strain evidence="9">EAod3</strain>
    </source>
</reference>
<dbReference type="PANTHER" id="PTHR30349:SF64">
    <property type="entry name" value="PROPHAGE INTEGRASE INTD-RELATED"/>
    <property type="match status" value="1"/>
</dbReference>
<evidence type="ECO:0000256" key="4">
    <source>
        <dbReference type="ARBA" id="ARBA00023172"/>
    </source>
</evidence>
<evidence type="ECO:0000256" key="5">
    <source>
        <dbReference type="PROSITE-ProRule" id="PRU01248"/>
    </source>
</evidence>
<dbReference type="Gene3D" id="1.10.150.130">
    <property type="match status" value="1"/>
</dbReference>
<dbReference type="InterPro" id="IPR050090">
    <property type="entry name" value="Tyrosine_recombinase_XerCD"/>
</dbReference>
<comment type="similarity">
    <text evidence="1">Belongs to the 'phage' integrase family.</text>
</comment>
<dbReference type="Pfam" id="PF00589">
    <property type="entry name" value="Phage_integrase"/>
    <property type="match status" value="1"/>
</dbReference>
<accession>A0A2R8CQR3</accession>
<protein>
    <submittedName>
        <fullName evidence="8">Defective protein IntQ</fullName>
    </submittedName>
</protein>